<sequence>MTDPFSIAAGVAALIKGIEDCLANCTAAFDTILARIEESGLASNEQTFSKKAWEAVKFSFNEEQMQDCLDRIEREKTTLILVVEVFSARLDAGIMVQIREMKALAQKTDRRLKDIHTFCRCIAGADAAQSKWISAFTSDNIQTTAFPRSSAYDASEMKRLLRSSGSVLSLTLGDMSEDSASAICRTKSQSEAPLKRIVSTIRSGRPAKDSERLFRSRAHTALLSLKAFSKIVRVLTSLAKYHCLPRVQRQHTVAKHFLRLKNFMVTAVEKVRDAHSTIACVKIFERQRQHLLQQEQMTRQPQMPIDKQKKIVQTQGQAGRLSVERSPSTHSDTQHTNIGEDTAAGEDPPIRRIVQINEDDSNAVEDEESSGKQHRLKRAITWN</sequence>
<gene>
    <name evidence="2" type="ORF">JMJ35_008787</name>
</gene>
<evidence type="ECO:0000256" key="1">
    <source>
        <dbReference type="SAM" id="MobiDB-lite"/>
    </source>
</evidence>
<proteinExistence type="predicted"/>
<organism evidence="2 3">
    <name type="scientific">Cladonia borealis</name>
    <dbReference type="NCBI Taxonomy" id="184061"/>
    <lineage>
        <taxon>Eukaryota</taxon>
        <taxon>Fungi</taxon>
        <taxon>Dikarya</taxon>
        <taxon>Ascomycota</taxon>
        <taxon>Pezizomycotina</taxon>
        <taxon>Lecanoromycetes</taxon>
        <taxon>OSLEUM clade</taxon>
        <taxon>Lecanoromycetidae</taxon>
        <taxon>Lecanorales</taxon>
        <taxon>Lecanorineae</taxon>
        <taxon>Cladoniaceae</taxon>
        <taxon>Cladonia</taxon>
    </lineage>
</organism>
<evidence type="ECO:0008006" key="4">
    <source>
        <dbReference type="Google" id="ProtNLM"/>
    </source>
</evidence>
<dbReference type="AlphaFoldDB" id="A0AA39U616"/>
<evidence type="ECO:0000313" key="2">
    <source>
        <dbReference type="EMBL" id="KAK0508511.1"/>
    </source>
</evidence>
<dbReference type="Proteomes" id="UP001166286">
    <property type="component" value="Unassembled WGS sequence"/>
</dbReference>
<reference evidence="2" key="1">
    <citation type="submission" date="2023-03" db="EMBL/GenBank/DDBJ databases">
        <title>Complete genome of Cladonia borealis.</title>
        <authorList>
            <person name="Park H."/>
        </authorList>
    </citation>
    <scope>NUCLEOTIDE SEQUENCE</scope>
    <source>
        <strain evidence="2">ANT050790</strain>
    </source>
</reference>
<feature type="region of interest" description="Disordered" evidence="1">
    <location>
        <begin position="314"/>
        <end position="383"/>
    </location>
</feature>
<name>A0AA39U616_9LECA</name>
<accession>A0AA39U616</accession>
<feature type="compositionally biased region" description="Acidic residues" evidence="1">
    <location>
        <begin position="357"/>
        <end position="368"/>
    </location>
</feature>
<feature type="compositionally biased region" description="Basic residues" evidence="1">
    <location>
        <begin position="372"/>
        <end position="383"/>
    </location>
</feature>
<comment type="caution">
    <text evidence="2">The sequence shown here is derived from an EMBL/GenBank/DDBJ whole genome shotgun (WGS) entry which is preliminary data.</text>
</comment>
<feature type="compositionally biased region" description="Polar residues" evidence="1">
    <location>
        <begin position="325"/>
        <end position="339"/>
    </location>
</feature>
<evidence type="ECO:0000313" key="3">
    <source>
        <dbReference type="Proteomes" id="UP001166286"/>
    </source>
</evidence>
<dbReference type="EMBL" id="JAFEKC020000020">
    <property type="protein sequence ID" value="KAK0508511.1"/>
    <property type="molecule type" value="Genomic_DNA"/>
</dbReference>
<keyword evidence="3" id="KW-1185">Reference proteome</keyword>
<protein>
    <recommendedName>
        <fullName evidence="4">Fungal N-terminal domain-containing protein</fullName>
    </recommendedName>
</protein>